<dbReference type="SUPFAM" id="SSF52058">
    <property type="entry name" value="L domain-like"/>
    <property type="match status" value="1"/>
</dbReference>
<proteinExistence type="predicted"/>
<evidence type="ECO:0000259" key="2">
    <source>
        <dbReference type="Pfam" id="PF23598"/>
    </source>
</evidence>
<evidence type="ECO:0000256" key="1">
    <source>
        <dbReference type="ARBA" id="ARBA00022737"/>
    </source>
</evidence>
<dbReference type="PANTHER" id="PTHR47186:SF42">
    <property type="entry name" value="DISEASE RESISTANCE RPP13-LIKE PROTEIN 1"/>
    <property type="match status" value="1"/>
</dbReference>
<gene>
    <name evidence="3" type="ORF">MtrunA17_Chr7g0255751</name>
</gene>
<protein>
    <submittedName>
        <fullName evidence="3">Putative leucine-rich repeat domain, L domain-containing protein</fullName>
    </submittedName>
</protein>
<organism evidence="3">
    <name type="scientific">Medicago truncatula</name>
    <name type="common">Barrel medic</name>
    <name type="synonym">Medicago tribuloides</name>
    <dbReference type="NCBI Taxonomy" id="3880"/>
    <lineage>
        <taxon>Eukaryota</taxon>
        <taxon>Viridiplantae</taxon>
        <taxon>Streptophyta</taxon>
        <taxon>Embryophyta</taxon>
        <taxon>Tracheophyta</taxon>
        <taxon>Spermatophyta</taxon>
        <taxon>Magnoliopsida</taxon>
        <taxon>eudicotyledons</taxon>
        <taxon>Gunneridae</taxon>
        <taxon>Pentapetalae</taxon>
        <taxon>rosids</taxon>
        <taxon>fabids</taxon>
        <taxon>Fabales</taxon>
        <taxon>Fabaceae</taxon>
        <taxon>Papilionoideae</taxon>
        <taxon>50 kb inversion clade</taxon>
        <taxon>NPAAA clade</taxon>
        <taxon>Hologalegina</taxon>
        <taxon>IRL clade</taxon>
        <taxon>Trifolieae</taxon>
        <taxon>Medicago</taxon>
    </lineage>
</organism>
<reference evidence="3" key="1">
    <citation type="journal article" date="2018" name="Nat. Plants">
        <title>Whole-genome landscape of Medicago truncatula symbiotic genes.</title>
        <authorList>
            <person name="Pecrix Y."/>
            <person name="Gamas P."/>
            <person name="Carrere S."/>
        </authorList>
    </citation>
    <scope>NUCLEOTIDE SEQUENCE</scope>
    <source>
        <tissue evidence="3">Leaves</tissue>
    </source>
</reference>
<dbReference type="Gene3D" id="3.80.10.10">
    <property type="entry name" value="Ribonuclease Inhibitor"/>
    <property type="match status" value="1"/>
</dbReference>
<comment type="caution">
    <text evidence="3">The sequence shown here is derived from an EMBL/GenBank/DDBJ whole genome shotgun (WGS) entry which is preliminary data.</text>
</comment>
<dbReference type="InterPro" id="IPR055414">
    <property type="entry name" value="LRR_R13L4/SHOC2-like"/>
</dbReference>
<dbReference type="PANTHER" id="PTHR47186">
    <property type="entry name" value="LEUCINE-RICH REPEAT-CONTAINING PROTEIN 57"/>
    <property type="match status" value="1"/>
</dbReference>
<dbReference type="AlphaFoldDB" id="A0A396H2V9"/>
<dbReference type="Pfam" id="PF23598">
    <property type="entry name" value="LRR_14"/>
    <property type="match status" value="1"/>
</dbReference>
<name>A0A396H2V9_MEDTR</name>
<keyword evidence="1" id="KW-0677">Repeat</keyword>
<feature type="domain" description="Disease resistance R13L4/SHOC-2-like LRR" evidence="2">
    <location>
        <begin position="27"/>
        <end position="194"/>
    </location>
</feature>
<accession>A0A396H2V9</accession>
<evidence type="ECO:0000313" key="3">
    <source>
        <dbReference type="EMBL" id="RHN47696.1"/>
    </source>
</evidence>
<dbReference type="EMBL" id="PSQE01000007">
    <property type="protein sequence ID" value="RHN47696.1"/>
    <property type="molecule type" value="Genomic_DNA"/>
</dbReference>
<sequence>MFGKEKHLRTFLTINFTSNPFNHENAWCIILLNLKYLRVLSFRNYPYLYALPDLIDELIHLRYLDLSGTYIKLLPDSLCNMYNLQTLKMICCEQLAKLPNDMHKLVNLLRHLDISGILKLQEMPREMRKLKRLQHLSCFVVGQHEAKGIKKELGTLSDLHGSLSIKKLENVNSSFEASEARIIDKKYLEELELEWSEDAADDVENSQNEMDILCKLQRHKISRMG</sequence>
<dbReference type="InterPro" id="IPR032675">
    <property type="entry name" value="LRR_dom_sf"/>
</dbReference>
<dbReference type="Proteomes" id="UP000265566">
    <property type="component" value="Chromosome 7"/>
</dbReference>
<dbReference type="Gramene" id="rna42322">
    <property type="protein sequence ID" value="RHN47696.1"/>
    <property type="gene ID" value="gene42322"/>
</dbReference>